<dbReference type="CDD" id="cd00609">
    <property type="entry name" value="AAT_like"/>
    <property type="match status" value="1"/>
</dbReference>
<dbReference type="InterPro" id="IPR004839">
    <property type="entry name" value="Aminotransferase_I/II_large"/>
</dbReference>
<dbReference type="EMBL" id="MK265836">
    <property type="protein sequence ID" value="AZL94493.1"/>
    <property type="molecule type" value="mRNA"/>
</dbReference>
<dbReference type="NCBIfam" id="NF006719">
    <property type="entry name" value="PRK09257.1"/>
    <property type="match status" value="1"/>
</dbReference>
<comment type="cofactor">
    <cofactor evidence="1">
        <name>pyridoxal 5'-phosphate</name>
        <dbReference type="ChEBI" id="CHEBI:597326"/>
    </cofactor>
</comment>
<dbReference type="AlphaFoldDB" id="A0A3S8V346"/>
<feature type="domain" description="Aminotransferase class I/classII large" evidence="8">
    <location>
        <begin position="29"/>
        <end position="396"/>
    </location>
</feature>
<dbReference type="EC" id="2.6.1.1" evidence="7"/>
<name>A0A3S8V346_9APIC</name>
<comment type="similarity">
    <text evidence="2">Belongs to the class-I pyridoxal-phosphate-dependent aminotransferase family.</text>
</comment>
<keyword evidence="4 7" id="KW-0032">Aminotransferase</keyword>
<evidence type="ECO:0000256" key="1">
    <source>
        <dbReference type="ARBA" id="ARBA00001933"/>
    </source>
</evidence>
<evidence type="ECO:0000256" key="2">
    <source>
        <dbReference type="ARBA" id="ARBA00007441"/>
    </source>
</evidence>
<evidence type="ECO:0000256" key="6">
    <source>
        <dbReference type="ARBA" id="ARBA00022898"/>
    </source>
</evidence>
<evidence type="ECO:0000313" key="9">
    <source>
        <dbReference type="EMBL" id="AZL94493.1"/>
    </source>
</evidence>
<protein>
    <recommendedName>
        <fullName evidence="7">Aspartate aminotransferase</fullName>
        <ecNumber evidence="7">2.6.1.1</ecNumber>
    </recommendedName>
</protein>
<dbReference type="SUPFAM" id="SSF53383">
    <property type="entry name" value="PLP-dependent transferases"/>
    <property type="match status" value="1"/>
</dbReference>
<keyword evidence="5 7" id="KW-0808">Transferase</keyword>
<accession>A0A3S8V346</accession>
<organism evidence="9">
    <name type="scientific">Nephromyces sp. MMRI</name>
    <dbReference type="NCBI Taxonomy" id="2496275"/>
    <lineage>
        <taxon>Eukaryota</taxon>
        <taxon>Sar</taxon>
        <taxon>Alveolata</taxon>
        <taxon>Apicomplexa</taxon>
        <taxon>Aconoidasida</taxon>
        <taxon>Nephromycida</taxon>
        <taxon>Nephromyces</taxon>
    </lineage>
</organism>
<dbReference type="InterPro" id="IPR000796">
    <property type="entry name" value="Asp_trans"/>
</dbReference>
<evidence type="ECO:0000256" key="3">
    <source>
        <dbReference type="ARBA" id="ARBA00011738"/>
    </source>
</evidence>
<dbReference type="Gene3D" id="3.40.640.10">
    <property type="entry name" value="Type I PLP-dependent aspartate aminotransferase-like (Major domain)"/>
    <property type="match status" value="1"/>
</dbReference>
<dbReference type="GO" id="GO:0006520">
    <property type="term" value="P:amino acid metabolic process"/>
    <property type="evidence" value="ECO:0007669"/>
    <property type="project" value="InterPro"/>
</dbReference>
<keyword evidence="6" id="KW-0663">Pyridoxal phosphate</keyword>
<evidence type="ECO:0000259" key="8">
    <source>
        <dbReference type="Pfam" id="PF00155"/>
    </source>
</evidence>
<evidence type="ECO:0000256" key="7">
    <source>
        <dbReference type="RuleBase" id="RU000480"/>
    </source>
</evidence>
<comment type="subunit">
    <text evidence="3 7">Homodimer.</text>
</comment>
<dbReference type="InterPro" id="IPR004838">
    <property type="entry name" value="NHTrfase_class1_PyrdxlP-BS"/>
</dbReference>
<proteinExistence type="evidence at transcript level"/>
<dbReference type="GO" id="GO:0030170">
    <property type="term" value="F:pyridoxal phosphate binding"/>
    <property type="evidence" value="ECO:0007669"/>
    <property type="project" value="InterPro"/>
</dbReference>
<comment type="catalytic activity">
    <reaction evidence="7">
        <text>L-aspartate + 2-oxoglutarate = oxaloacetate + L-glutamate</text>
        <dbReference type="Rhea" id="RHEA:21824"/>
        <dbReference type="ChEBI" id="CHEBI:16452"/>
        <dbReference type="ChEBI" id="CHEBI:16810"/>
        <dbReference type="ChEBI" id="CHEBI:29985"/>
        <dbReference type="ChEBI" id="CHEBI:29991"/>
        <dbReference type="EC" id="2.6.1.1"/>
    </reaction>
</comment>
<sequence>MTHFKNLQPVKNDTIFHYLELYFADKSSKKVNLSIGAYRDDDGLPYIFDVVKDAERDLLDYSTYNKEYTLIDGVPNYPKLSRNLIFKDCLANRENRIASIQTIAGTGSLRLSAELIKNNFPHIKNVYISDPTWGPHRFIFDQLGLNVINYPYYSKKTCTKDFPAMLEGLNNCGNDCLVVLHTCAHNPTGIDLTKEEWKEIAELTKIKNFLVLFDSAYLGFASGDFDIDAWPIKYFEENNIEFLVSQSFSKNMGLYGERIGALHIVCKDSETASLLVQNLKLIIRSFYTSPSLHGARIVNRILENEDYLNRWKKELEIVATRVQTMRSSLISGLKELNTPGNWDLVGQQKGMFSYLPLSEAQCYRMIDYWHVYILPSGRINIAGLSPDNLQYVIDSIDNCVRSVN</sequence>
<evidence type="ECO:0000256" key="4">
    <source>
        <dbReference type="ARBA" id="ARBA00022576"/>
    </source>
</evidence>
<dbReference type="InterPro" id="IPR015424">
    <property type="entry name" value="PyrdxlP-dep_Trfase"/>
</dbReference>
<dbReference type="PRINTS" id="PR00799">
    <property type="entry name" value="TRANSAMINASE"/>
</dbReference>
<dbReference type="Gene3D" id="3.90.1150.10">
    <property type="entry name" value="Aspartate Aminotransferase, domain 1"/>
    <property type="match status" value="1"/>
</dbReference>
<reference evidence="9" key="1">
    <citation type="journal article" date="2018" name="Genome Biol. Evol.">
        <title>Nephromyces encodes a urate metabolism pathway and predicted peroxisomes, demonstrating these are not ancient losses of apicomplexans.</title>
        <authorList>
            <person name="Paight C."/>
            <person name="Slamovits C.H."/>
            <person name="Saffo M.B."/>
            <person name="Lane C.E."/>
        </authorList>
    </citation>
    <scope>NUCLEOTIDE SEQUENCE</scope>
    <source>
        <strain evidence="9">Neph67</strain>
    </source>
</reference>
<dbReference type="FunFam" id="3.40.640.10:FF:000066">
    <property type="entry name" value="Aspartate aminotransferase"/>
    <property type="match status" value="1"/>
</dbReference>
<dbReference type="InterPro" id="IPR015422">
    <property type="entry name" value="PyrdxlP-dep_Trfase_small"/>
</dbReference>
<dbReference type="InterPro" id="IPR015421">
    <property type="entry name" value="PyrdxlP-dep_Trfase_major"/>
</dbReference>
<dbReference type="Pfam" id="PF00155">
    <property type="entry name" value="Aminotran_1_2"/>
    <property type="match status" value="1"/>
</dbReference>
<dbReference type="PANTHER" id="PTHR11879:SF55">
    <property type="entry name" value="GLUTAMATE OXALOACETATE TRANSAMINASE 1, ISOFORM B"/>
    <property type="match status" value="1"/>
</dbReference>
<dbReference type="PANTHER" id="PTHR11879">
    <property type="entry name" value="ASPARTATE AMINOTRANSFERASE"/>
    <property type="match status" value="1"/>
</dbReference>
<evidence type="ECO:0000256" key="5">
    <source>
        <dbReference type="ARBA" id="ARBA00022679"/>
    </source>
</evidence>
<comment type="miscellaneous">
    <text evidence="7">In eukaryotes there are cytoplasmic, mitochondrial and chloroplastic isozymes.</text>
</comment>
<dbReference type="PROSITE" id="PS00105">
    <property type="entry name" value="AA_TRANSFER_CLASS_1"/>
    <property type="match status" value="1"/>
</dbReference>
<dbReference type="GO" id="GO:0004069">
    <property type="term" value="F:L-aspartate:2-oxoglutarate aminotransferase activity"/>
    <property type="evidence" value="ECO:0007669"/>
    <property type="project" value="UniProtKB-EC"/>
</dbReference>